<protein>
    <recommendedName>
        <fullName evidence="2">BD-FAE-like domain-containing protein</fullName>
    </recommendedName>
</protein>
<dbReference type="OrthoDB" id="19653at2759"/>
<dbReference type="InParanoid" id="W3XHB7"/>
<dbReference type="RefSeq" id="XP_007829614.1">
    <property type="nucleotide sequence ID" value="XM_007831423.1"/>
</dbReference>
<feature type="domain" description="BD-FAE-like" evidence="2">
    <location>
        <begin position="34"/>
        <end position="258"/>
    </location>
</feature>
<dbReference type="InterPro" id="IPR049492">
    <property type="entry name" value="BD-FAE-like_dom"/>
</dbReference>
<dbReference type="PANTHER" id="PTHR48081:SF3">
    <property type="entry name" value="ALPHA_BETA HYDROLASE FOLD-3 DOMAIN-CONTAINING PROTEIN"/>
    <property type="match status" value="1"/>
</dbReference>
<dbReference type="OMA" id="DDFWKWL"/>
<sequence length="304" mass="33515">MAEKFKDFRILSTTYKTVGEHPLQVNVLIPRALTEGDCPVILRFHGGGFVTGDSLHPDWFPTFQVELALKHNAIVVTPNYRLLPESNGADIMQDMDDFWTWVTRELVTFVQGQCPKVRPNLDQLMTAGESAGGYLSIQVAMDHPKEIKACTAEFPSLQLESSNFTEPSADIKFPLAIVESHVASMTGGQVVSSDPSISRFPLIMSMTDNGVFLDYFGRDERLLPFQRVEKGGEIPPLFIIHGDDDEIVPVEGSKAFVSLLQDKRPGCAVKLSTAPGGHGLCETWHMDHPALEGGLNFAITSWLS</sequence>
<gene>
    <name evidence="3" type="ORF">PFICI_02842</name>
</gene>
<dbReference type="GO" id="GO:0016787">
    <property type="term" value="F:hydrolase activity"/>
    <property type="evidence" value="ECO:0007669"/>
    <property type="project" value="UniProtKB-KW"/>
</dbReference>
<keyword evidence="4" id="KW-1185">Reference proteome</keyword>
<dbReference type="AlphaFoldDB" id="W3XHB7"/>
<dbReference type="InterPro" id="IPR050300">
    <property type="entry name" value="GDXG_lipolytic_enzyme"/>
</dbReference>
<dbReference type="SUPFAM" id="SSF53474">
    <property type="entry name" value="alpha/beta-Hydrolases"/>
    <property type="match status" value="1"/>
</dbReference>
<evidence type="ECO:0000313" key="4">
    <source>
        <dbReference type="Proteomes" id="UP000030651"/>
    </source>
</evidence>
<organism evidence="3 4">
    <name type="scientific">Pestalotiopsis fici (strain W106-1 / CGMCC3.15140)</name>
    <dbReference type="NCBI Taxonomy" id="1229662"/>
    <lineage>
        <taxon>Eukaryota</taxon>
        <taxon>Fungi</taxon>
        <taxon>Dikarya</taxon>
        <taxon>Ascomycota</taxon>
        <taxon>Pezizomycotina</taxon>
        <taxon>Sordariomycetes</taxon>
        <taxon>Xylariomycetidae</taxon>
        <taxon>Amphisphaeriales</taxon>
        <taxon>Sporocadaceae</taxon>
        <taxon>Pestalotiopsis</taxon>
    </lineage>
</organism>
<name>W3XHB7_PESFW</name>
<dbReference type="GeneID" id="19267855"/>
<evidence type="ECO:0000259" key="2">
    <source>
        <dbReference type="Pfam" id="PF20434"/>
    </source>
</evidence>
<dbReference type="Pfam" id="PF20434">
    <property type="entry name" value="BD-FAE"/>
    <property type="match status" value="1"/>
</dbReference>
<dbReference type="HOGENOM" id="CLU_012494_9_1_1"/>
<dbReference type="KEGG" id="pfy:PFICI_02842"/>
<dbReference type="InterPro" id="IPR029058">
    <property type="entry name" value="AB_hydrolase_fold"/>
</dbReference>
<dbReference type="EMBL" id="KI912110">
    <property type="protein sequence ID" value="ETS84817.1"/>
    <property type="molecule type" value="Genomic_DNA"/>
</dbReference>
<reference evidence="4" key="1">
    <citation type="journal article" date="2015" name="BMC Genomics">
        <title>Genomic and transcriptomic analysis of the endophytic fungus Pestalotiopsis fici reveals its lifestyle and high potential for synthesis of natural products.</title>
        <authorList>
            <person name="Wang X."/>
            <person name="Zhang X."/>
            <person name="Liu L."/>
            <person name="Xiang M."/>
            <person name="Wang W."/>
            <person name="Sun X."/>
            <person name="Che Y."/>
            <person name="Guo L."/>
            <person name="Liu G."/>
            <person name="Guo L."/>
            <person name="Wang C."/>
            <person name="Yin W.B."/>
            <person name="Stadler M."/>
            <person name="Zhang X."/>
            <person name="Liu X."/>
        </authorList>
    </citation>
    <scope>NUCLEOTIDE SEQUENCE [LARGE SCALE GENOMIC DNA]</scope>
    <source>
        <strain evidence="4">W106-1 / CGMCC3.15140</strain>
    </source>
</reference>
<proteinExistence type="predicted"/>
<dbReference type="Gene3D" id="3.40.50.1820">
    <property type="entry name" value="alpha/beta hydrolase"/>
    <property type="match status" value="1"/>
</dbReference>
<evidence type="ECO:0000313" key="3">
    <source>
        <dbReference type="EMBL" id="ETS84817.1"/>
    </source>
</evidence>
<accession>W3XHB7</accession>
<keyword evidence="1" id="KW-0378">Hydrolase</keyword>
<dbReference type="InterPro" id="IPR000073">
    <property type="entry name" value="AB_hydrolase_1"/>
</dbReference>
<dbReference type="Proteomes" id="UP000030651">
    <property type="component" value="Unassembled WGS sequence"/>
</dbReference>
<dbReference type="eggNOG" id="ENOG502RQ43">
    <property type="taxonomic scope" value="Eukaryota"/>
</dbReference>
<evidence type="ECO:0000256" key="1">
    <source>
        <dbReference type="ARBA" id="ARBA00022801"/>
    </source>
</evidence>
<dbReference type="PRINTS" id="PR00111">
    <property type="entry name" value="ABHYDROLASE"/>
</dbReference>
<dbReference type="PANTHER" id="PTHR48081">
    <property type="entry name" value="AB HYDROLASE SUPERFAMILY PROTEIN C4A8.06C"/>
    <property type="match status" value="1"/>
</dbReference>